<keyword evidence="2" id="KW-1185">Reference proteome</keyword>
<dbReference type="EMBL" id="VSWC01000067">
    <property type="protein sequence ID" value="KAA1096339.1"/>
    <property type="molecule type" value="Genomic_DNA"/>
</dbReference>
<accession>A0A5B0P8R2</accession>
<name>A0A5B0P8R2_PUCGR</name>
<gene>
    <name evidence="1" type="ORF">PGT21_013409</name>
</gene>
<evidence type="ECO:0000313" key="1">
    <source>
        <dbReference type="EMBL" id="KAA1096339.1"/>
    </source>
</evidence>
<proteinExistence type="predicted"/>
<sequence length="62" mass="6748">MSVIKTKLSSLLVPGTVLYIPFPFAYPNRLAIGLPISLPFKNLLVRLSTNAHVGVTVFYATS</sequence>
<dbReference type="Proteomes" id="UP000324748">
    <property type="component" value="Unassembled WGS sequence"/>
</dbReference>
<reference evidence="1 2" key="1">
    <citation type="submission" date="2019-05" db="EMBL/GenBank/DDBJ databases">
        <title>Emergence of the Ug99 lineage of the wheat stem rust pathogen through somatic hybridization.</title>
        <authorList>
            <person name="Li F."/>
            <person name="Upadhyaya N.M."/>
            <person name="Sperschneider J."/>
            <person name="Matny O."/>
            <person name="Nguyen-Phuc H."/>
            <person name="Mago R."/>
            <person name="Raley C."/>
            <person name="Miller M.E."/>
            <person name="Silverstein K.A.T."/>
            <person name="Henningsen E."/>
            <person name="Hirsch C.D."/>
            <person name="Visser B."/>
            <person name="Pretorius Z.A."/>
            <person name="Steffenson B.J."/>
            <person name="Schwessinger B."/>
            <person name="Dodds P.N."/>
            <person name="Figueroa M."/>
        </authorList>
    </citation>
    <scope>NUCLEOTIDE SEQUENCE [LARGE SCALE GENOMIC DNA]</scope>
    <source>
        <strain evidence="1">21-0</strain>
    </source>
</reference>
<evidence type="ECO:0000313" key="2">
    <source>
        <dbReference type="Proteomes" id="UP000324748"/>
    </source>
</evidence>
<comment type="caution">
    <text evidence="1">The sequence shown here is derived from an EMBL/GenBank/DDBJ whole genome shotgun (WGS) entry which is preliminary data.</text>
</comment>
<protein>
    <submittedName>
        <fullName evidence="1">Uncharacterized protein</fullName>
    </submittedName>
</protein>
<dbReference type="AlphaFoldDB" id="A0A5B0P8R2"/>
<organism evidence="1 2">
    <name type="scientific">Puccinia graminis f. sp. tritici</name>
    <dbReference type="NCBI Taxonomy" id="56615"/>
    <lineage>
        <taxon>Eukaryota</taxon>
        <taxon>Fungi</taxon>
        <taxon>Dikarya</taxon>
        <taxon>Basidiomycota</taxon>
        <taxon>Pucciniomycotina</taxon>
        <taxon>Pucciniomycetes</taxon>
        <taxon>Pucciniales</taxon>
        <taxon>Pucciniaceae</taxon>
        <taxon>Puccinia</taxon>
    </lineage>
</organism>